<keyword evidence="2" id="KW-1185">Reference proteome</keyword>
<reference evidence="1" key="2">
    <citation type="submission" date="2021-09" db="EMBL/GenBank/DDBJ databases">
        <authorList>
            <person name="Jia N."/>
            <person name="Wang J."/>
            <person name="Shi W."/>
            <person name="Du L."/>
            <person name="Sun Y."/>
            <person name="Zhan W."/>
            <person name="Jiang J."/>
            <person name="Wang Q."/>
            <person name="Zhang B."/>
            <person name="Ji P."/>
            <person name="Sakyi L.B."/>
            <person name="Cui X."/>
            <person name="Yuan T."/>
            <person name="Jiang B."/>
            <person name="Yang W."/>
            <person name="Lam T.T.-Y."/>
            <person name="Chang Q."/>
            <person name="Ding S."/>
            <person name="Wang X."/>
            <person name="Zhu J."/>
            <person name="Ruan X."/>
            <person name="Zhao L."/>
            <person name="Wei J."/>
            <person name="Que T."/>
            <person name="Du C."/>
            <person name="Cheng J."/>
            <person name="Dai P."/>
            <person name="Han X."/>
            <person name="Huang E."/>
            <person name="Gao Y."/>
            <person name="Liu J."/>
            <person name="Shao H."/>
            <person name="Ye R."/>
            <person name="Li L."/>
            <person name="Wei W."/>
            <person name="Wang X."/>
            <person name="Wang C."/>
            <person name="Huo Q."/>
            <person name="Li W."/>
            <person name="Guo W."/>
            <person name="Chen H."/>
            <person name="Chen S."/>
            <person name="Zhou L."/>
            <person name="Zhou L."/>
            <person name="Ni X."/>
            <person name="Tian J."/>
            <person name="Zhou Y."/>
            <person name="Sheng Y."/>
            <person name="Liu T."/>
            <person name="Pan Y."/>
            <person name="Xia L."/>
            <person name="Li J."/>
            <person name="Zhao F."/>
            <person name="Cao W."/>
        </authorList>
    </citation>
    <scope>NUCLEOTIDE SEQUENCE</scope>
    <source>
        <strain evidence="1">Rmic-2018</strain>
        <tissue evidence="1">Larvae</tissue>
    </source>
</reference>
<dbReference type="Proteomes" id="UP000821866">
    <property type="component" value="Chromosome 3"/>
</dbReference>
<accession>A0A9J6E5K7</accession>
<reference evidence="1" key="1">
    <citation type="journal article" date="2020" name="Cell">
        <title>Large-Scale Comparative Analyses of Tick Genomes Elucidate Their Genetic Diversity and Vector Capacities.</title>
        <authorList>
            <consortium name="Tick Genome and Microbiome Consortium (TIGMIC)"/>
            <person name="Jia N."/>
            <person name="Wang J."/>
            <person name="Shi W."/>
            <person name="Du L."/>
            <person name="Sun Y."/>
            <person name="Zhan W."/>
            <person name="Jiang J.F."/>
            <person name="Wang Q."/>
            <person name="Zhang B."/>
            <person name="Ji P."/>
            <person name="Bell-Sakyi L."/>
            <person name="Cui X.M."/>
            <person name="Yuan T.T."/>
            <person name="Jiang B.G."/>
            <person name="Yang W.F."/>
            <person name="Lam T.T."/>
            <person name="Chang Q.C."/>
            <person name="Ding S.J."/>
            <person name="Wang X.J."/>
            <person name="Zhu J.G."/>
            <person name="Ruan X.D."/>
            <person name="Zhao L."/>
            <person name="Wei J.T."/>
            <person name="Ye R.Z."/>
            <person name="Que T.C."/>
            <person name="Du C.H."/>
            <person name="Zhou Y.H."/>
            <person name="Cheng J.X."/>
            <person name="Dai P.F."/>
            <person name="Guo W.B."/>
            <person name="Han X.H."/>
            <person name="Huang E.J."/>
            <person name="Li L.F."/>
            <person name="Wei W."/>
            <person name="Gao Y.C."/>
            <person name="Liu J.Z."/>
            <person name="Shao H.Z."/>
            <person name="Wang X."/>
            <person name="Wang C.C."/>
            <person name="Yang T.C."/>
            <person name="Huo Q.B."/>
            <person name="Li W."/>
            <person name="Chen H.Y."/>
            <person name="Chen S.E."/>
            <person name="Zhou L.G."/>
            <person name="Ni X.B."/>
            <person name="Tian J.H."/>
            <person name="Sheng Y."/>
            <person name="Liu T."/>
            <person name="Pan Y.S."/>
            <person name="Xia L.Y."/>
            <person name="Li J."/>
            <person name="Zhao F."/>
            <person name="Cao W.C."/>
        </authorList>
    </citation>
    <scope>NUCLEOTIDE SEQUENCE</scope>
    <source>
        <strain evidence="1">Rmic-2018</strain>
    </source>
</reference>
<gene>
    <name evidence="1" type="ORF">HPB51_001688</name>
</gene>
<protein>
    <recommendedName>
        <fullName evidence="3">Retrotransposon gag domain-containing protein</fullName>
    </recommendedName>
</protein>
<evidence type="ECO:0008006" key="3">
    <source>
        <dbReference type="Google" id="ProtNLM"/>
    </source>
</evidence>
<proteinExistence type="predicted"/>
<evidence type="ECO:0000313" key="2">
    <source>
        <dbReference type="Proteomes" id="UP000821866"/>
    </source>
</evidence>
<comment type="caution">
    <text evidence="1">The sequence shown here is derived from an EMBL/GenBank/DDBJ whole genome shotgun (WGS) entry which is preliminary data.</text>
</comment>
<organism evidence="1 2">
    <name type="scientific">Rhipicephalus microplus</name>
    <name type="common">Cattle tick</name>
    <name type="synonym">Boophilus microplus</name>
    <dbReference type="NCBI Taxonomy" id="6941"/>
    <lineage>
        <taxon>Eukaryota</taxon>
        <taxon>Metazoa</taxon>
        <taxon>Ecdysozoa</taxon>
        <taxon>Arthropoda</taxon>
        <taxon>Chelicerata</taxon>
        <taxon>Arachnida</taxon>
        <taxon>Acari</taxon>
        <taxon>Parasitiformes</taxon>
        <taxon>Ixodida</taxon>
        <taxon>Ixodoidea</taxon>
        <taxon>Ixodidae</taxon>
        <taxon>Rhipicephalinae</taxon>
        <taxon>Rhipicephalus</taxon>
        <taxon>Boophilus</taxon>
    </lineage>
</organism>
<dbReference type="EMBL" id="JABSTU010000005">
    <property type="protein sequence ID" value="KAH8029574.1"/>
    <property type="molecule type" value="Genomic_DNA"/>
</dbReference>
<sequence length="241" mass="27906">MVLQPVPQHAVMTCDAIRSQMPLVTRTNTYTPSPPPQPYTPLPRPPLQSRPMVYQESQTQNNNLGVSLLERPPVILPTRASMFYAVWSTISFTYVASCNKWSEEDKLRNLFFFLEDSTQTWYENQETSLTTWDTFKRRLASTFPHAKGQPYSPLPIRLTFGGRQIDARYALLQTAPPTTLRRALRISPLQPLFRKTATPTRSRRRHCFELRRKGHQPFGSVGFSARDCFCAELIDERTRRR</sequence>
<dbReference type="AlphaFoldDB" id="A0A9J6E5K7"/>
<evidence type="ECO:0000313" key="1">
    <source>
        <dbReference type="EMBL" id="KAH8029574.1"/>
    </source>
</evidence>
<name>A0A9J6E5K7_RHIMP</name>